<evidence type="ECO:0000313" key="4">
    <source>
        <dbReference type="Proteomes" id="UP000254263"/>
    </source>
</evidence>
<accession>A0A379DKS3</accession>
<dbReference type="InterPro" id="IPR040826">
    <property type="entry name" value="HEPN_LA2681"/>
</dbReference>
<reference evidence="3 4" key="1">
    <citation type="submission" date="2018-06" db="EMBL/GenBank/DDBJ databases">
        <authorList>
            <consortium name="Pathogen Informatics"/>
            <person name="Doyle S."/>
        </authorList>
    </citation>
    <scope>NUCLEOTIDE SEQUENCE [LARGE SCALE GENOMIC DNA]</scope>
    <source>
        <strain evidence="3 4">NCTC13100</strain>
    </source>
</reference>
<dbReference type="AlphaFoldDB" id="A0A379DKS3"/>
<dbReference type="InterPro" id="IPR011990">
    <property type="entry name" value="TPR-like_helical_dom_sf"/>
</dbReference>
<evidence type="ECO:0000259" key="2">
    <source>
        <dbReference type="Pfam" id="PF18733"/>
    </source>
</evidence>
<proteinExistence type="predicted"/>
<feature type="domain" description="LA2681-like HEPN" evidence="2">
    <location>
        <begin position="278"/>
        <end position="476"/>
    </location>
</feature>
<evidence type="ECO:0000313" key="3">
    <source>
        <dbReference type="EMBL" id="SUB78633.1"/>
    </source>
</evidence>
<dbReference type="EMBL" id="UGTI01000001">
    <property type="protein sequence ID" value="SUB78633.1"/>
    <property type="molecule type" value="Genomic_DNA"/>
</dbReference>
<sequence>MTDTLKESQVTETSDKLRVYSQLIEDVRIGQVDVSELDSIIDTVERWLLEGQLNTFNKLISYYVLGHAYCTKKCQQYAPSEAMYNNHLVMKEIYYYRMTLFVVDEIMQKKMHSLFLTALHCAYQAYVHIGNIYDHIGRHQDALHSYYLAGKRIPDDHMWKINIGFSFGNMYGYYDIKTQPFVIERAKEFLNPFLYKPEIRCSTLEVYKRLELLKTPFKAIDENYVYNTTEKDMYSMWVNDHCLRLNAYNDVNSHSKLAQEDNLYCESIFTAKGKEESSFRLISMLNEIKQGYVSARYMLYEYFQKSGSCHFSDENVVLLDNYQNSNYSYNVELAKAAFRSLYSLLDKIAFALNDYLSLGIKEKDVSFNTFWYSDKKTRVLRSEILSYAEVISLAGLLFIRNDIYGGSDSYLQAEETKSLQMVRNAMEHRSIQIIDQGIMEDKSAVLYISRQDFEKVSMNLIRTVRQAIFCFVNAISHISYDKIQAAKEHGMVMSQYYDDVLDSEKV</sequence>
<dbReference type="SUPFAM" id="SSF48452">
    <property type="entry name" value="TPR-like"/>
    <property type="match status" value="1"/>
</dbReference>
<keyword evidence="1" id="KW-0802">TPR repeat</keyword>
<dbReference type="InterPro" id="IPR019734">
    <property type="entry name" value="TPR_rpt"/>
</dbReference>
<feature type="repeat" description="TPR" evidence="1">
    <location>
        <begin position="123"/>
        <end position="156"/>
    </location>
</feature>
<name>A0A379DKS3_9PORP</name>
<evidence type="ECO:0000256" key="1">
    <source>
        <dbReference type="PROSITE-ProRule" id="PRU00339"/>
    </source>
</evidence>
<protein>
    <recommendedName>
        <fullName evidence="2">LA2681-like HEPN domain-containing protein</fullName>
    </recommendedName>
</protein>
<dbReference type="Proteomes" id="UP000254263">
    <property type="component" value="Unassembled WGS sequence"/>
</dbReference>
<organism evidence="3 4">
    <name type="scientific">Porphyromonas macacae</name>
    <dbReference type="NCBI Taxonomy" id="28115"/>
    <lineage>
        <taxon>Bacteria</taxon>
        <taxon>Pseudomonadati</taxon>
        <taxon>Bacteroidota</taxon>
        <taxon>Bacteroidia</taxon>
        <taxon>Bacteroidales</taxon>
        <taxon>Porphyromonadaceae</taxon>
        <taxon>Porphyromonas</taxon>
    </lineage>
</organism>
<gene>
    <name evidence="3" type="ORF">NCTC13100_01815</name>
</gene>
<dbReference type="Pfam" id="PF18733">
    <property type="entry name" value="HEPN_LA2681"/>
    <property type="match status" value="1"/>
</dbReference>
<dbReference type="PROSITE" id="PS50005">
    <property type="entry name" value="TPR"/>
    <property type="match status" value="1"/>
</dbReference>
<dbReference type="RefSeq" id="WP_018359962.1">
    <property type="nucleotide sequence ID" value="NZ_UGTI01000001.1"/>
</dbReference>